<dbReference type="InterPro" id="IPR001412">
    <property type="entry name" value="aa-tRNA-synth_I_CS"/>
</dbReference>
<dbReference type="PRINTS" id="PR01038">
    <property type="entry name" value="TRNASYNTHARG"/>
</dbReference>
<keyword evidence="3 10" id="KW-0436">Ligase</keyword>
<name>A0A144LBU3_9MICR</name>
<evidence type="ECO:0000256" key="2">
    <source>
        <dbReference type="ARBA" id="ARBA00012837"/>
    </source>
</evidence>
<dbReference type="EC" id="6.1.1.19" evidence="2"/>
<dbReference type="InterPro" id="IPR014729">
    <property type="entry name" value="Rossmann-like_a/b/a_fold"/>
</dbReference>
<evidence type="ECO:0000256" key="7">
    <source>
        <dbReference type="ARBA" id="ARBA00023146"/>
    </source>
</evidence>
<dbReference type="GO" id="GO:0006420">
    <property type="term" value="P:arginyl-tRNA aminoacylation"/>
    <property type="evidence" value="ECO:0007669"/>
    <property type="project" value="InterPro"/>
</dbReference>
<dbReference type="PANTHER" id="PTHR11956:SF11">
    <property type="entry name" value="ARGININE--TRNA LIGASE, MITOCHONDRIAL-RELATED"/>
    <property type="match status" value="1"/>
</dbReference>
<dbReference type="GO" id="GO:0004814">
    <property type="term" value="F:arginine-tRNA ligase activity"/>
    <property type="evidence" value="ECO:0007669"/>
    <property type="project" value="UniProtKB-EC"/>
</dbReference>
<dbReference type="AlphaFoldDB" id="A0A144LBU3"/>
<dbReference type="Gene3D" id="3.40.50.620">
    <property type="entry name" value="HUPs"/>
    <property type="match status" value="1"/>
</dbReference>
<keyword evidence="4 10" id="KW-0547">Nucleotide-binding</keyword>
<evidence type="ECO:0000256" key="9">
    <source>
        <dbReference type="ARBA" id="ARBA00049339"/>
    </source>
</evidence>
<dbReference type="InterPro" id="IPR001278">
    <property type="entry name" value="Arg-tRNA-ligase"/>
</dbReference>
<dbReference type="FunFam" id="1.10.730.10:FF:000006">
    <property type="entry name" value="Arginyl-tRNA synthetase 2, mitochondrial"/>
    <property type="match status" value="1"/>
</dbReference>
<dbReference type="Pfam" id="PF00750">
    <property type="entry name" value="tRNA-synt_1d"/>
    <property type="match status" value="1"/>
</dbReference>
<dbReference type="EMBL" id="KU695715">
    <property type="protein sequence ID" value="AMT91986.1"/>
    <property type="molecule type" value="Genomic_DNA"/>
</dbReference>
<dbReference type="SUPFAM" id="SSF55190">
    <property type="entry name" value="Arginyl-tRNA synthetase (ArgRS), N-terminal 'additional' domain"/>
    <property type="match status" value="1"/>
</dbReference>
<keyword evidence="7 10" id="KW-0030">Aminoacyl-tRNA synthetase</keyword>
<dbReference type="Pfam" id="PF05746">
    <property type="entry name" value="DALR_1"/>
    <property type="match status" value="1"/>
</dbReference>
<reference evidence="12" key="1">
    <citation type="journal article" date="2016" name="Parasitology">
        <title>Single and multi-gene phylogeny of Hepatospora (Microsporidia) - a generalist pathogen of farmed and wild crustacean hosts.</title>
        <authorList>
            <person name="Bateman K.S."/>
            <person name="Wiredu-Boakye D."/>
            <person name="Kerr R."/>
            <person name="Williams B.A."/>
            <person name="Stentiford G.D."/>
        </authorList>
    </citation>
    <scope>NUCLEOTIDE SEQUENCE</scope>
</reference>
<comment type="similarity">
    <text evidence="1 10">Belongs to the class-I aminoacyl-tRNA synthetase family.</text>
</comment>
<dbReference type="InterPro" id="IPR008909">
    <property type="entry name" value="DALR_anticod-bd"/>
</dbReference>
<comment type="catalytic activity">
    <reaction evidence="9">
        <text>tRNA(Arg) + L-arginine + ATP = L-arginyl-tRNA(Arg) + AMP + diphosphate</text>
        <dbReference type="Rhea" id="RHEA:20301"/>
        <dbReference type="Rhea" id="RHEA-COMP:9658"/>
        <dbReference type="Rhea" id="RHEA-COMP:9673"/>
        <dbReference type="ChEBI" id="CHEBI:30616"/>
        <dbReference type="ChEBI" id="CHEBI:32682"/>
        <dbReference type="ChEBI" id="CHEBI:33019"/>
        <dbReference type="ChEBI" id="CHEBI:78442"/>
        <dbReference type="ChEBI" id="CHEBI:78513"/>
        <dbReference type="ChEBI" id="CHEBI:456215"/>
        <dbReference type="EC" id="6.1.1.19"/>
    </reaction>
</comment>
<evidence type="ECO:0000256" key="8">
    <source>
        <dbReference type="ARBA" id="ARBA00033033"/>
    </source>
</evidence>
<dbReference type="PROSITE" id="PS00178">
    <property type="entry name" value="AA_TRNA_LIGASE_I"/>
    <property type="match status" value="1"/>
</dbReference>
<evidence type="ECO:0000313" key="12">
    <source>
        <dbReference type="EMBL" id="AMT91986.1"/>
    </source>
</evidence>
<keyword evidence="5 10" id="KW-0067">ATP-binding</keyword>
<dbReference type="NCBIfam" id="TIGR00456">
    <property type="entry name" value="argS"/>
    <property type="match status" value="1"/>
</dbReference>
<dbReference type="GO" id="GO:0005739">
    <property type="term" value="C:mitochondrion"/>
    <property type="evidence" value="ECO:0007669"/>
    <property type="project" value="TreeGrafter"/>
</dbReference>
<dbReference type="InterPro" id="IPR035684">
    <property type="entry name" value="ArgRS_core"/>
</dbReference>
<evidence type="ECO:0000256" key="6">
    <source>
        <dbReference type="ARBA" id="ARBA00022917"/>
    </source>
</evidence>
<evidence type="ECO:0000256" key="4">
    <source>
        <dbReference type="ARBA" id="ARBA00022741"/>
    </source>
</evidence>
<evidence type="ECO:0000259" key="11">
    <source>
        <dbReference type="SMART" id="SM00836"/>
    </source>
</evidence>
<dbReference type="SUPFAM" id="SSF52374">
    <property type="entry name" value="Nucleotidylyl transferase"/>
    <property type="match status" value="1"/>
</dbReference>
<dbReference type="GO" id="GO:0032543">
    <property type="term" value="P:mitochondrial translation"/>
    <property type="evidence" value="ECO:0007669"/>
    <property type="project" value="TreeGrafter"/>
</dbReference>
<dbReference type="SMR" id="A0A144LBU3"/>
<sequence length="554" mass="64189">MLTFKKIRDEILKEISLFSGYEEKLLNNLLLSDCNDKKSEFVIWFTKLSNENIAEKIADKIKLSKHYLIKDVQASNNRLSIYIDKRKLLSKIIKTIEEENDQYGTNTNGSNKKIVVEYSSPNIAKKFHVGHFRNTILGNFIVKLCQANGYKTVSINYLGDWGKQFGLILTGLDLFGDKEKLKKDPLNHLFEVYVKTNNEMTKEIEARAHEINKAMEEGINEEYLRRWKELRDLSIDKLKKLYKMLNIEFDVYSGESFYVKSGKEVIDKIDFYQQDEDGSRFIDCDCLGRVVVQRKDGTSIYISRDIASDIDRFKKYDPHLIIHCVASEQDLHFKQLFWIINRMGYDVSKLRHVNYGLVTGMSTRAGNVHFIEDVISRSKECMLQYQMNDDVDNKEETASILALSFLIIEDFSAKRLKGYTFDIEKRAKTKKGESLGPNIQYTHCRLASIERQNSNIDLTDVDYSLIEDDSVCNLAYKLLWYQNIIEISFNDFEPCKIVSYLQDICKSVNNLIPTLRVKDAELNIAKARLMILKSTRIVIGNALKLLGLTPLNKM</sequence>
<dbReference type="SUPFAM" id="SSF47323">
    <property type="entry name" value="Anticodon-binding domain of a subclass of class I aminoacyl-tRNA synthetases"/>
    <property type="match status" value="1"/>
</dbReference>
<dbReference type="GO" id="GO:0005524">
    <property type="term" value="F:ATP binding"/>
    <property type="evidence" value="ECO:0007669"/>
    <property type="project" value="UniProtKB-KW"/>
</dbReference>
<keyword evidence="6 10" id="KW-0648">Protein biosynthesis</keyword>
<feature type="domain" description="DALR anticodon binding" evidence="11">
    <location>
        <begin position="439"/>
        <end position="554"/>
    </location>
</feature>
<evidence type="ECO:0000256" key="1">
    <source>
        <dbReference type="ARBA" id="ARBA00005594"/>
    </source>
</evidence>
<evidence type="ECO:0000256" key="10">
    <source>
        <dbReference type="RuleBase" id="RU363038"/>
    </source>
</evidence>
<evidence type="ECO:0000256" key="3">
    <source>
        <dbReference type="ARBA" id="ARBA00022598"/>
    </source>
</evidence>
<dbReference type="SMART" id="SM00836">
    <property type="entry name" value="DALR_1"/>
    <property type="match status" value="1"/>
</dbReference>
<dbReference type="Gene3D" id="3.30.1360.70">
    <property type="entry name" value="Arginyl tRNA synthetase N-terminal domain"/>
    <property type="match status" value="1"/>
</dbReference>
<evidence type="ECO:0000256" key="5">
    <source>
        <dbReference type="ARBA" id="ARBA00022840"/>
    </source>
</evidence>
<proteinExistence type="inferred from homology"/>
<protein>
    <recommendedName>
        <fullName evidence="2">arginine--tRNA ligase</fullName>
        <ecNumber evidence="2">6.1.1.19</ecNumber>
    </recommendedName>
    <alternativeName>
        <fullName evidence="8">Arginyl-tRNA synthetase</fullName>
    </alternativeName>
</protein>
<accession>A0A144LBU3</accession>
<dbReference type="PANTHER" id="PTHR11956">
    <property type="entry name" value="ARGINYL-TRNA SYNTHETASE"/>
    <property type="match status" value="1"/>
</dbReference>
<dbReference type="Gene3D" id="1.10.730.10">
    <property type="entry name" value="Isoleucyl-tRNA Synthetase, Domain 1"/>
    <property type="match status" value="1"/>
</dbReference>
<dbReference type="InterPro" id="IPR009080">
    <property type="entry name" value="tRNAsynth_Ia_anticodon-bd"/>
</dbReference>
<dbReference type="InterPro" id="IPR036695">
    <property type="entry name" value="Arg-tRNA-synth_N_sf"/>
</dbReference>
<organism evidence="12">
    <name type="scientific">Hepatospora eriocheir 'edible crab parasite'</name>
    <dbReference type="NCBI Taxonomy" id="1822052"/>
    <lineage>
        <taxon>Eukaryota</taxon>
        <taxon>Fungi</taxon>
        <taxon>Fungi incertae sedis</taxon>
        <taxon>Microsporidia</taxon>
        <taxon>Hepatosporidae</taxon>
        <taxon>Hepatospora</taxon>
    </lineage>
</organism>